<evidence type="ECO:0000313" key="3">
    <source>
        <dbReference type="Proteomes" id="UP000017142"/>
    </source>
</evidence>
<evidence type="ECO:0000313" key="2">
    <source>
        <dbReference type="EMBL" id="ERO59166.1"/>
    </source>
</evidence>
<organism evidence="2 3">
    <name type="scientific">Dickeya solani D s0432-1</name>
    <dbReference type="NCBI Taxonomy" id="1231725"/>
    <lineage>
        <taxon>Bacteria</taxon>
        <taxon>Pseudomonadati</taxon>
        <taxon>Pseudomonadota</taxon>
        <taxon>Gammaproteobacteria</taxon>
        <taxon>Enterobacterales</taxon>
        <taxon>Pectobacteriaceae</taxon>
        <taxon>Dickeya</taxon>
    </lineage>
</organism>
<dbReference type="AlphaFoldDB" id="A0AAV3KGF0"/>
<proteinExistence type="predicted"/>
<dbReference type="InterPro" id="IPR010982">
    <property type="entry name" value="Lambda_DNA-bd_dom_sf"/>
</dbReference>
<sequence length="112" mass="12572">MTTNIVAMNTRQQRHDIFSQRLKDARLLRGLSQKGLGIAAGIDEFVASARINRYEKGVHEANIVTAKRLAEALNVPLAYFYADDDNLAKMILLFADLPKEQQTELLASLENK</sequence>
<feature type="domain" description="HTH cro/C1-type" evidence="1">
    <location>
        <begin position="22"/>
        <end position="80"/>
    </location>
</feature>
<comment type="caution">
    <text evidence="2">The sequence shown here is derived from an EMBL/GenBank/DDBJ whole genome shotgun (WGS) entry which is preliminary data.</text>
</comment>
<dbReference type="SUPFAM" id="SSF47413">
    <property type="entry name" value="lambda repressor-like DNA-binding domains"/>
    <property type="match status" value="1"/>
</dbReference>
<accession>A0AAV3KGF0</accession>
<dbReference type="Gene3D" id="1.10.260.40">
    <property type="entry name" value="lambda repressor-like DNA-binding domains"/>
    <property type="match status" value="1"/>
</dbReference>
<reference evidence="3" key="1">
    <citation type="journal article" date="2013" name="Diversity">
        <title>Genome Sequence of Dickeya solani, a New soft Rot Pathogen of Potato, Suggests its Emergence May Be Related to a Novel Combination of Non-Ribosomal Peptide/Polyketide Synthetase Clusters.</title>
        <authorList>
            <person name="Garlant L."/>
            <person name="Koskinen P."/>
            <person name="Rouhiainen L."/>
            <person name="Laine P."/>
            <person name="Paulin L."/>
            <person name="Auvinen P."/>
            <person name="Holm L."/>
            <person name="Pirhonen M."/>
        </authorList>
    </citation>
    <scope>NUCLEOTIDE SEQUENCE [LARGE SCALE GENOMIC DNA]</scope>
    <source>
        <strain evidence="3">D s0432-1</strain>
    </source>
</reference>
<dbReference type="PROSITE" id="PS50943">
    <property type="entry name" value="HTH_CROC1"/>
    <property type="match status" value="1"/>
</dbReference>
<evidence type="ECO:0000259" key="1">
    <source>
        <dbReference type="PROSITE" id="PS50943"/>
    </source>
</evidence>
<name>A0AAV3KGF0_9GAMM</name>
<gene>
    <name evidence="2" type="ORF">A544_0125</name>
</gene>
<dbReference type="SMART" id="SM00530">
    <property type="entry name" value="HTH_XRE"/>
    <property type="match status" value="1"/>
</dbReference>
<dbReference type="CDD" id="cd00093">
    <property type="entry name" value="HTH_XRE"/>
    <property type="match status" value="1"/>
</dbReference>
<dbReference type="GO" id="GO:0003677">
    <property type="term" value="F:DNA binding"/>
    <property type="evidence" value="ECO:0007669"/>
    <property type="project" value="InterPro"/>
</dbReference>
<dbReference type="EMBL" id="AMWE01000001">
    <property type="protein sequence ID" value="ERO59166.1"/>
    <property type="molecule type" value="Genomic_DNA"/>
</dbReference>
<dbReference type="Pfam" id="PF01381">
    <property type="entry name" value="HTH_3"/>
    <property type="match status" value="1"/>
</dbReference>
<protein>
    <submittedName>
        <fullName evidence="2">Irep</fullName>
    </submittedName>
</protein>
<dbReference type="Proteomes" id="UP000017142">
    <property type="component" value="Unassembled WGS sequence"/>
</dbReference>
<dbReference type="InterPro" id="IPR001387">
    <property type="entry name" value="Cro/C1-type_HTH"/>
</dbReference>